<dbReference type="InterPro" id="IPR030960">
    <property type="entry name" value="DHQS/DOIS_N"/>
</dbReference>
<feature type="binding site" evidence="17">
    <location>
        <position position="245"/>
    </location>
    <ligand>
        <name>Zn(2+)</name>
        <dbReference type="ChEBI" id="CHEBI:29105"/>
    </ligand>
</feature>
<evidence type="ECO:0000256" key="5">
    <source>
        <dbReference type="ARBA" id="ARBA00005412"/>
    </source>
</evidence>
<dbReference type="Proteomes" id="UP000824145">
    <property type="component" value="Unassembled WGS sequence"/>
</dbReference>
<keyword evidence="13 17" id="KW-0520">NAD</keyword>
<evidence type="ECO:0000256" key="4">
    <source>
        <dbReference type="ARBA" id="ARBA00004661"/>
    </source>
</evidence>
<name>A0A9D1MLD3_9FIRM</name>
<evidence type="ECO:0000256" key="13">
    <source>
        <dbReference type="ARBA" id="ARBA00023027"/>
    </source>
</evidence>
<evidence type="ECO:0000313" key="20">
    <source>
        <dbReference type="EMBL" id="HIU62281.1"/>
    </source>
</evidence>
<gene>
    <name evidence="17 20" type="primary">aroB</name>
    <name evidence="20" type="ORF">IAB07_00745</name>
</gene>
<keyword evidence="12 17" id="KW-0862">Zinc</keyword>
<dbReference type="CDD" id="cd08195">
    <property type="entry name" value="DHQS"/>
    <property type="match status" value="1"/>
</dbReference>
<evidence type="ECO:0000256" key="2">
    <source>
        <dbReference type="ARBA" id="ARBA00001911"/>
    </source>
</evidence>
<keyword evidence="9 17" id="KW-0028">Amino-acid biosynthesis</keyword>
<dbReference type="FunFam" id="3.40.50.1970:FF:000001">
    <property type="entry name" value="3-dehydroquinate synthase"/>
    <property type="match status" value="1"/>
</dbReference>
<evidence type="ECO:0000256" key="11">
    <source>
        <dbReference type="ARBA" id="ARBA00022741"/>
    </source>
</evidence>
<keyword evidence="16 17" id="KW-0170">Cobalt</keyword>
<dbReference type="InterPro" id="IPR050071">
    <property type="entry name" value="Dehydroquinate_synthase"/>
</dbReference>
<feature type="domain" description="3-dehydroquinate synthase C-terminal" evidence="19">
    <location>
        <begin position="180"/>
        <end position="320"/>
    </location>
</feature>
<keyword evidence="15 17" id="KW-0456">Lyase</keyword>
<dbReference type="Gene3D" id="1.20.1090.10">
    <property type="entry name" value="Dehydroquinate synthase-like - alpha domain"/>
    <property type="match status" value="1"/>
</dbReference>
<comment type="function">
    <text evidence="17">Catalyzes the conversion of 3-deoxy-D-arabino-heptulosonate 7-phosphate (DAHP) to dehydroquinate (DHQ).</text>
</comment>
<feature type="binding site" evidence="17">
    <location>
        <position position="261"/>
    </location>
    <ligand>
        <name>Zn(2+)</name>
        <dbReference type="ChEBI" id="CHEBI:29105"/>
    </ligand>
</feature>
<comment type="caution">
    <text evidence="17">Lacks conserved residue(s) required for the propagation of feature annotation.</text>
</comment>
<evidence type="ECO:0000256" key="16">
    <source>
        <dbReference type="ARBA" id="ARBA00023285"/>
    </source>
</evidence>
<dbReference type="GO" id="GO:0008652">
    <property type="term" value="P:amino acid biosynthetic process"/>
    <property type="evidence" value="ECO:0007669"/>
    <property type="project" value="UniProtKB-KW"/>
</dbReference>
<dbReference type="GO" id="GO:0009073">
    <property type="term" value="P:aromatic amino acid family biosynthetic process"/>
    <property type="evidence" value="ECO:0007669"/>
    <property type="project" value="UniProtKB-KW"/>
</dbReference>
<evidence type="ECO:0000313" key="21">
    <source>
        <dbReference type="Proteomes" id="UP000824145"/>
    </source>
</evidence>
<dbReference type="GO" id="GO:0005737">
    <property type="term" value="C:cytoplasm"/>
    <property type="evidence" value="ECO:0007669"/>
    <property type="project" value="UniProtKB-SubCell"/>
</dbReference>
<keyword evidence="10 17" id="KW-0479">Metal-binding</keyword>
<dbReference type="PIRSF" id="PIRSF001455">
    <property type="entry name" value="DHQ_synth"/>
    <property type="match status" value="1"/>
</dbReference>
<keyword evidence="8 17" id="KW-0963">Cytoplasm</keyword>
<evidence type="ECO:0000256" key="6">
    <source>
        <dbReference type="ARBA" id="ARBA00013031"/>
    </source>
</evidence>
<feature type="binding site" evidence="17">
    <location>
        <begin position="168"/>
        <end position="171"/>
    </location>
    <ligand>
        <name>NAD(+)</name>
        <dbReference type="ChEBI" id="CHEBI:57540"/>
    </ligand>
</feature>
<reference evidence="20" key="1">
    <citation type="submission" date="2020-10" db="EMBL/GenBank/DDBJ databases">
        <authorList>
            <person name="Gilroy R."/>
        </authorList>
    </citation>
    <scope>NUCLEOTIDE SEQUENCE</scope>
    <source>
        <strain evidence="20">9366</strain>
    </source>
</reference>
<feature type="binding site" evidence="17">
    <location>
        <position position="183"/>
    </location>
    <ligand>
        <name>Zn(2+)</name>
        <dbReference type="ChEBI" id="CHEBI:29105"/>
    </ligand>
</feature>
<dbReference type="SUPFAM" id="SSF56796">
    <property type="entry name" value="Dehydroquinate synthase-like"/>
    <property type="match status" value="1"/>
</dbReference>
<dbReference type="Gene3D" id="3.40.50.1970">
    <property type="match status" value="1"/>
</dbReference>
<dbReference type="InterPro" id="IPR016037">
    <property type="entry name" value="DHQ_synth_AroB"/>
</dbReference>
<dbReference type="Pfam" id="PF01761">
    <property type="entry name" value="DHQ_synthase"/>
    <property type="match status" value="1"/>
</dbReference>
<comment type="similarity">
    <text evidence="5 17">Belongs to the sugar phosphate cyclases superfamily. Dehydroquinate synthase family.</text>
</comment>
<dbReference type="InterPro" id="IPR056179">
    <property type="entry name" value="DHQS_C"/>
</dbReference>
<dbReference type="EMBL" id="DVNJ01000001">
    <property type="protein sequence ID" value="HIU62281.1"/>
    <property type="molecule type" value="Genomic_DNA"/>
</dbReference>
<feature type="domain" description="3-dehydroquinate synthase N-terminal" evidence="18">
    <location>
        <begin position="66"/>
        <end position="175"/>
    </location>
</feature>
<feature type="binding site" evidence="17">
    <location>
        <begin position="128"/>
        <end position="129"/>
    </location>
    <ligand>
        <name>NAD(+)</name>
        <dbReference type="ChEBI" id="CHEBI:57540"/>
    </ligand>
</feature>
<evidence type="ECO:0000256" key="3">
    <source>
        <dbReference type="ARBA" id="ARBA00004496"/>
    </source>
</evidence>
<dbReference type="GO" id="GO:0003856">
    <property type="term" value="F:3-dehydroquinate synthase activity"/>
    <property type="evidence" value="ECO:0007669"/>
    <property type="project" value="UniProtKB-UniRule"/>
</dbReference>
<dbReference type="AlphaFoldDB" id="A0A9D1MLD3"/>
<proteinExistence type="inferred from homology"/>
<evidence type="ECO:0000256" key="1">
    <source>
        <dbReference type="ARBA" id="ARBA00001393"/>
    </source>
</evidence>
<dbReference type="GO" id="GO:0009423">
    <property type="term" value="P:chorismate biosynthetic process"/>
    <property type="evidence" value="ECO:0007669"/>
    <property type="project" value="UniProtKB-UniRule"/>
</dbReference>
<dbReference type="HAMAP" id="MF_00110">
    <property type="entry name" value="DHQ_synthase"/>
    <property type="match status" value="1"/>
</dbReference>
<evidence type="ECO:0000256" key="10">
    <source>
        <dbReference type="ARBA" id="ARBA00022723"/>
    </source>
</evidence>
<sequence length="348" mass="37715">MKKLRVELGERSYDILFERGLVARAGEFVRSRGGKVFVVTDSNVAPLYLGAVVRSLQGAGLEVRSVTLPAGEKTKSFSSLPALYSLALSFGLTRADTVVTLGGGVIGDLGGFFAASYMRGVSFVQMPTSLLAQVDSSVGGKVGVDLPEGKNLVGAFHQPACVLIDPDTLKTLPDAFIADGMGEVIKYGCIKDRELFERLEGINGSKEKLFEHIEEIIFSCVDIKREIVEKDEKESGERKLLNFGHTYGHALEKLNNFEISHGLAVAAGMREVTLISQRRGQTQAGCAERIERVCRAFGLNTDIKADRDAIVAAMRNDKKSSGKGLDIVLLKDIGSAFVYPASPEYFRS</sequence>
<evidence type="ECO:0000256" key="7">
    <source>
        <dbReference type="ARBA" id="ARBA00017684"/>
    </source>
</evidence>
<evidence type="ECO:0000256" key="17">
    <source>
        <dbReference type="HAMAP-Rule" id="MF_00110"/>
    </source>
</evidence>
<dbReference type="GO" id="GO:0046872">
    <property type="term" value="F:metal ion binding"/>
    <property type="evidence" value="ECO:0007669"/>
    <property type="project" value="UniProtKB-KW"/>
</dbReference>
<comment type="cofactor">
    <cofactor evidence="17">
        <name>Co(2+)</name>
        <dbReference type="ChEBI" id="CHEBI:48828"/>
    </cofactor>
    <cofactor evidence="17">
        <name>Zn(2+)</name>
        <dbReference type="ChEBI" id="CHEBI:29105"/>
    </cofactor>
    <text evidence="17">Binds 1 divalent metal cation per subunit. Can use either Co(2+) or Zn(2+).</text>
</comment>
<feature type="binding site" evidence="17">
    <location>
        <position position="141"/>
    </location>
    <ligand>
        <name>NAD(+)</name>
        <dbReference type="ChEBI" id="CHEBI:57540"/>
    </ligand>
</feature>
<dbReference type="Pfam" id="PF24621">
    <property type="entry name" value="DHQS_C"/>
    <property type="match status" value="1"/>
</dbReference>
<dbReference type="GO" id="GO:0000166">
    <property type="term" value="F:nucleotide binding"/>
    <property type="evidence" value="ECO:0007669"/>
    <property type="project" value="UniProtKB-KW"/>
</dbReference>
<evidence type="ECO:0000259" key="18">
    <source>
        <dbReference type="Pfam" id="PF01761"/>
    </source>
</evidence>
<dbReference type="PANTHER" id="PTHR43622">
    <property type="entry name" value="3-DEHYDROQUINATE SYNTHASE"/>
    <property type="match status" value="1"/>
</dbReference>
<evidence type="ECO:0000256" key="9">
    <source>
        <dbReference type="ARBA" id="ARBA00022605"/>
    </source>
</evidence>
<comment type="catalytic activity">
    <reaction evidence="1 17">
        <text>7-phospho-2-dehydro-3-deoxy-D-arabino-heptonate = 3-dehydroquinate + phosphate</text>
        <dbReference type="Rhea" id="RHEA:21968"/>
        <dbReference type="ChEBI" id="CHEBI:32364"/>
        <dbReference type="ChEBI" id="CHEBI:43474"/>
        <dbReference type="ChEBI" id="CHEBI:58394"/>
        <dbReference type="EC" id="4.2.3.4"/>
    </reaction>
</comment>
<accession>A0A9D1MLD3</accession>
<dbReference type="NCBIfam" id="TIGR01357">
    <property type="entry name" value="aroB"/>
    <property type="match status" value="1"/>
</dbReference>
<dbReference type="PANTHER" id="PTHR43622:SF7">
    <property type="entry name" value="3-DEHYDROQUINATE SYNTHASE, CHLOROPLASTIC"/>
    <property type="match status" value="1"/>
</dbReference>
<reference evidence="20" key="2">
    <citation type="journal article" date="2021" name="PeerJ">
        <title>Extensive microbial diversity within the chicken gut microbiome revealed by metagenomics and culture.</title>
        <authorList>
            <person name="Gilroy R."/>
            <person name="Ravi A."/>
            <person name="Getino M."/>
            <person name="Pursley I."/>
            <person name="Horton D.L."/>
            <person name="Alikhan N.F."/>
            <person name="Baker D."/>
            <person name="Gharbi K."/>
            <person name="Hall N."/>
            <person name="Watson M."/>
            <person name="Adriaenssens E.M."/>
            <person name="Foster-Nyarko E."/>
            <person name="Jarju S."/>
            <person name="Secka A."/>
            <person name="Antonio M."/>
            <person name="Oren A."/>
            <person name="Chaudhuri R.R."/>
            <person name="La Ragione R."/>
            <person name="Hildebrand F."/>
            <person name="Pallen M.J."/>
        </authorList>
    </citation>
    <scope>NUCLEOTIDE SEQUENCE</scope>
    <source>
        <strain evidence="20">9366</strain>
    </source>
</reference>
<feature type="binding site" evidence="17">
    <location>
        <begin position="104"/>
        <end position="108"/>
    </location>
    <ligand>
        <name>NAD(+)</name>
        <dbReference type="ChEBI" id="CHEBI:57540"/>
    </ligand>
</feature>
<evidence type="ECO:0000256" key="15">
    <source>
        <dbReference type="ARBA" id="ARBA00023239"/>
    </source>
</evidence>
<comment type="pathway">
    <text evidence="4 17">Metabolic intermediate biosynthesis; chorismate biosynthesis; chorismate from D-erythrose 4-phosphate and phosphoenolpyruvate: step 2/7.</text>
</comment>
<evidence type="ECO:0000256" key="14">
    <source>
        <dbReference type="ARBA" id="ARBA00023141"/>
    </source>
</evidence>
<dbReference type="EC" id="4.2.3.4" evidence="6 17"/>
<keyword evidence="11 17" id="KW-0547">Nucleotide-binding</keyword>
<dbReference type="InterPro" id="IPR030963">
    <property type="entry name" value="DHQ_synth_fam"/>
</dbReference>
<comment type="cofactor">
    <cofactor evidence="2 17">
        <name>NAD(+)</name>
        <dbReference type="ChEBI" id="CHEBI:57540"/>
    </cofactor>
</comment>
<comment type="subcellular location">
    <subcellularLocation>
        <location evidence="3 17">Cytoplasm</location>
    </subcellularLocation>
</comment>
<comment type="caution">
    <text evidence="20">The sequence shown here is derived from an EMBL/GenBank/DDBJ whole genome shotgun (WGS) entry which is preliminary data.</text>
</comment>
<feature type="binding site" evidence="17">
    <location>
        <position position="150"/>
    </location>
    <ligand>
        <name>NAD(+)</name>
        <dbReference type="ChEBI" id="CHEBI:57540"/>
    </ligand>
</feature>
<evidence type="ECO:0000259" key="19">
    <source>
        <dbReference type="Pfam" id="PF24621"/>
    </source>
</evidence>
<keyword evidence="14 17" id="KW-0057">Aromatic amino acid biosynthesis</keyword>
<evidence type="ECO:0000256" key="12">
    <source>
        <dbReference type="ARBA" id="ARBA00022833"/>
    </source>
</evidence>
<protein>
    <recommendedName>
        <fullName evidence="7 17">3-dehydroquinate synthase</fullName>
        <shortName evidence="17">DHQS</shortName>
        <ecNumber evidence="6 17">4.2.3.4</ecNumber>
    </recommendedName>
</protein>
<organism evidence="20 21">
    <name type="scientific">Candidatus Caccalectryoclostridium excrementigallinarum</name>
    <dbReference type="NCBI Taxonomy" id="2840710"/>
    <lineage>
        <taxon>Bacteria</taxon>
        <taxon>Bacillati</taxon>
        <taxon>Bacillota</taxon>
        <taxon>Clostridia</taxon>
        <taxon>Christensenellales</taxon>
        <taxon>Christensenellaceae</taxon>
        <taxon>Christensenellaceae incertae sedis</taxon>
        <taxon>Candidatus Caccalectryoclostridium</taxon>
    </lineage>
</organism>
<evidence type="ECO:0000256" key="8">
    <source>
        <dbReference type="ARBA" id="ARBA00022490"/>
    </source>
</evidence>